<evidence type="ECO:0000313" key="3">
    <source>
        <dbReference type="Proteomes" id="UP000053263"/>
    </source>
</evidence>
<feature type="region of interest" description="Disordered" evidence="1">
    <location>
        <begin position="628"/>
        <end position="649"/>
    </location>
</feature>
<dbReference type="AlphaFoldDB" id="A0A0C9SXP2"/>
<feature type="region of interest" description="Disordered" evidence="1">
    <location>
        <begin position="356"/>
        <end position="390"/>
    </location>
</feature>
<protein>
    <submittedName>
        <fullName evidence="2">Uncharacterized protein</fullName>
    </submittedName>
</protein>
<gene>
    <name evidence="2" type="ORF">PLICRDRAFT_117586</name>
</gene>
<accession>A0A0C9SXP2</accession>
<name>A0A0C9SXP2_PLICR</name>
<dbReference type="EMBL" id="KN832570">
    <property type="protein sequence ID" value="KII84510.1"/>
    <property type="molecule type" value="Genomic_DNA"/>
</dbReference>
<evidence type="ECO:0000256" key="1">
    <source>
        <dbReference type="SAM" id="MobiDB-lite"/>
    </source>
</evidence>
<reference evidence="2 3" key="1">
    <citation type="submission" date="2014-06" db="EMBL/GenBank/DDBJ databases">
        <title>Evolutionary Origins and Diversification of the Mycorrhizal Mutualists.</title>
        <authorList>
            <consortium name="DOE Joint Genome Institute"/>
            <consortium name="Mycorrhizal Genomics Consortium"/>
            <person name="Kohler A."/>
            <person name="Kuo A."/>
            <person name="Nagy L.G."/>
            <person name="Floudas D."/>
            <person name="Copeland A."/>
            <person name="Barry K.W."/>
            <person name="Cichocki N."/>
            <person name="Veneault-Fourrey C."/>
            <person name="LaButti K."/>
            <person name="Lindquist E.A."/>
            <person name="Lipzen A."/>
            <person name="Lundell T."/>
            <person name="Morin E."/>
            <person name="Murat C."/>
            <person name="Riley R."/>
            <person name="Ohm R."/>
            <person name="Sun H."/>
            <person name="Tunlid A."/>
            <person name="Henrissat B."/>
            <person name="Grigoriev I.V."/>
            <person name="Hibbett D.S."/>
            <person name="Martin F."/>
        </authorList>
    </citation>
    <scope>NUCLEOTIDE SEQUENCE [LARGE SCALE GENOMIC DNA]</scope>
    <source>
        <strain evidence="2 3">FD-325 SS-3</strain>
    </source>
</reference>
<dbReference type="Pfam" id="PF18759">
    <property type="entry name" value="Plavaka"/>
    <property type="match status" value="1"/>
</dbReference>
<dbReference type="InterPro" id="IPR041078">
    <property type="entry name" value="Plavaka"/>
</dbReference>
<feature type="compositionally biased region" description="Acidic residues" evidence="1">
    <location>
        <begin position="629"/>
        <end position="649"/>
    </location>
</feature>
<organism evidence="2 3">
    <name type="scientific">Plicaturopsis crispa FD-325 SS-3</name>
    <dbReference type="NCBI Taxonomy" id="944288"/>
    <lineage>
        <taxon>Eukaryota</taxon>
        <taxon>Fungi</taxon>
        <taxon>Dikarya</taxon>
        <taxon>Basidiomycota</taxon>
        <taxon>Agaricomycotina</taxon>
        <taxon>Agaricomycetes</taxon>
        <taxon>Agaricomycetidae</taxon>
        <taxon>Amylocorticiales</taxon>
        <taxon>Amylocorticiaceae</taxon>
        <taxon>Plicatura</taxon>
        <taxon>Plicaturopsis crispa</taxon>
    </lineage>
</organism>
<dbReference type="HOGENOM" id="CLU_006344_4_2_1"/>
<proteinExistence type="predicted"/>
<evidence type="ECO:0000313" key="2">
    <source>
        <dbReference type="EMBL" id="KII84510.1"/>
    </source>
</evidence>
<feature type="region of interest" description="Disordered" evidence="1">
    <location>
        <begin position="1"/>
        <end position="24"/>
    </location>
</feature>
<dbReference type="Proteomes" id="UP000053263">
    <property type="component" value="Unassembled WGS sequence"/>
</dbReference>
<keyword evidence="3" id="KW-1185">Reference proteome</keyword>
<dbReference type="OrthoDB" id="2418900at2759"/>
<sequence>MANEHYVDVPGHSPPPHGRTHAEMPLRPRVTVEEVEDEDGPTHRVRRTPRSAATVLGMGKTVFEEILDAQAEADEHPCAPFANEDEWDLARWLMKNVNQRATDEFLKLPITQKRTKPGFGSKYTFLRKVDQLPTGAAWTYDTIEVKGDRRDEDGNLMTAEVELWRRNPVECIKELIGNPAFRDEMSYVAEWVEEGDMRRIDEMCTADWWHEIQARLPPGTVVAPVILASDKTSLSVFRGDQTAWPVYLTIGNISKDVRRQPSSHATVLIGYIPVTKLDCYTDTTRSEAGQRLFHYCMRLILEPLRKAGTEGVRMTCADGLIRLVFPILAAYVADHPEQCLVACCKENRCPRCLVHPDDRGSARKSPPRDHRATAETLRRHGAGEEPREFTEEGLKPVWAPFWADMPHADIFRAISSDILHQLHKGIFKDHLVKWCTELVGEEELDARFRAMPGNPGLRHFQKGISFVSQWTGREHKEMQKVFVGVLAGIVESDVLIAVRAFLDFTYYAQYHSHTTETLRCMQSALDEFHAHKDVFLRAGIREHFNFPKMHSLLHFLESIWSLGCLDGLNTESPERLHIDFAKRAYRAGNRRDYIAHMTTWLRRQEALDLRTAYLRWIEQLESGRRPWEVDDDDFEEDEEDIEADDEIEASEEGPKKIADLVYSNVARAYQVAKAPSSRDVSVAELERDHGAVDFVAALDDFLRVHLPHSTRPHAFDRFNIYKAISVLRPPMPHVADSKRLYRVRASPAKPRKGRRPGVPAHFDTALVVEDEKEHRSNGGLKGLRVAQIRAIFDLPPQFGSFPHPLVYVEWFRPLTAIDPLTGMFRIARSTRQHRPNSQIISADRVFQGCHLLPAFGPDPLHQSWTTDNILTFPDFYLNSYFDFYLFELITVAAASYRNARRRPGAR</sequence>